<dbReference type="Proteomes" id="UP000824120">
    <property type="component" value="Chromosome 6"/>
</dbReference>
<evidence type="ECO:0000313" key="1">
    <source>
        <dbReference type="EMBL" id="KAG5600694.1"/>
    </source>
</evidence>
<sequence length="59" mass="6589">MTANFKVMFSSGTAYNGFCTPFPLFFAREYYCPDESHIGTGQEQTAIEGRTFLPPQAQS</sequence>
<name>A0A9J5YP85_SOLCO</name>
<gene>
    <name evidence="1" type="ORF">H5410_032064</name>
</gene>
<accession>A0A9J5YP85</accession>
<dbReference type="AlphaFoldDB" id="A0A9J5YP85"/>
<reference evidence="1 2" key="1">
    <citation type="submission" date="2020-09" db="EMBL/GenBank/DDBJ databases">
        <title>De no assembly of potato wild relative species, Solanum commersonii.</title>
        <authorList>
            <person name="Cho K."/>
        </authorList>
    </citation>
    <scope>NUCLEOTIDE SEQUENCE [LARGE SCALE GENOMIC DNA]</scope>
    <source>
        <strain evidence="1">LZ3.2</strain>
        <tissue evidence="1">Leaf</tissue>
    </source>
</reference>
<protein>
    <submittedName>
        <fullName evidence="1">Uncharacterized protein</fullName>
    </submittedName>
</protein>
<dbReference type="EMBL" id="JACXVP010000006">
    <property type="protein sequence ID" value="KAG5600694.1"/>
    <property type="molecule type" value="Genomic_DNA"/>
</dbReference>
<keyword evidence="2" id="KW-1185">Reference proteome</keyword>
<proteinExistence type="predicted"/>
<comment type="caution">
    <text evidence="1">The sequence shown here is derived from an EMBL/GenBank/DDBJ whole genome shotgun (WGS) entry which is preliminary data.</text>
</comment>
<evidence type="ECO:0000313" key="2">
    <source>
        <dbReference type="Proteomes" id="UP000824120"/>
    </source>
</evidence>
<organism evidence="1 2">
    <name type="scientific">Solanum commersonii</name>
    <name type="common">Commerson's wild potato</name>
    <name type="synonym">Commerson's nightshade</name>
    <dbReference type="NCBI Taxonomy" id="4109"/>
    <lineage>
        <taxon>Eukaryota</taxon>
        <taxon>Viridiplantae</taxon>
        <taxon>Streptophyta</taxon>
        <taxon>Embryophyta</taxon>
        <taxon>Tracheophyta</taxon>
        <taxon>Spermatophyta</taxon>
        <taxon>Magnoliopsida</taxon>
        <taxon>eudicotyledons</taxon>
        <taxon>Gunneridae</taxon>
        <taxon>Pentapetalae</taxon>
        <taxon>asterids</taxon>
        <taxon>lamiids</taxon>
        <taxon>Solanales</taxon>
        <taxon>Solanaceae</taxon>
        <taxon>Solanoideae</taxon>
        <taxon>Solaneae</taxon>
        <taxon>Solanum</taxon>
    </lineage>
</organism>